<dbReference type="GO" id="GO:0005634">
    <property type="term" value="C:nucleus"/>
    <property type="evidence" value="ECO:0007669"/>
    <property type="project" value="UniProtKB-SubCell"/>
</dbReference>
<accession>A0AAD7QCE6</accession>
<dbReference type="EMBL" id="JARAOO010000002">
    <property type="protein sequence ID" value="KAJ7978740.1"/>
    <property type="molecule type" value="Genomic_DNA"/>
</dbReference>
<evidence type="ECO:0000313" key="8">
    <source>
        <dbReference type="Proteomes" id="UP001163823"/>
    </source>
</evidence>
<feature type="compositionally biased region" description="Polar residues" evidence="6">
    <location>
        <begin position="1"/>
        <end position="27"/>
    </location>
</feature>
<keyword evidence="4" id="KW-0804">Transcription</keyword>
<evidence type="ECO:0000256" key="3">
    <source>
        <dbReference type="ARBA" id="ARBA00023125"/>
    </source>
</evidence>
<dbReference type="InterPro" id="IPR016177">
    <property type="entry name" value="DNA-bd_dom_sf"/>
</dbReference>
<evidence type="ECO:0000256" key="6">
    <source>
        <dbReference type="SAM" id="MobiDB-lite"/>
    </source>
</evidence>
<evidence type="ECO:0000256" key="5">
    <source>
        <dbReference type="ARBA" id="ARBA00023242"/>
    </source>
</evidence>
<comment type="subcellular location">
    <subcellularLocation>
        <location evidence="1">Nucleus</location>
    </subcellularLocation>
</comment>
<gene>
    <name evidence="7" type="ORF">O6P43_002226</name>
</gene>
<sequence>MENNNYSENQEQVTGKETQISQLTQEPDVQLDESQHRKLSKLLKQMVTKVIAPIRAAREHETETNDEGPASMAVPSTMKEPEYHAIHFVAAPDAGTTKRGRKTTNKVVDEISVDFKLPDQDPIFNEINIDKLKLSLDDDRECQFSFLQRLQGWKIQCRQRPKGEHLDWYYNHTLSGKKFRSIKELIKFFLYELYADTNHQKEKLIFEENQKNAENWEKIYSLIENSGKHKMLIEDFFQNANKNFICDESKKSILETFVEENKIAGYQGFSSGCNQENTNEEKAEGSATPTPTELIRENIDQRSVQVNLTEGHQEFEMAPENDMEIDGK</sequence>
<keyword evidence="5" id="KW-0539">Nucleus</keyword>
<evidence type="ECO:0000256" key="1">
    <source>
        <dbReference type="ARBA" id="ARBA00004123"/>
    </source>
</evidence>
<organism evidence="7 8">
    <name type="scientific">Quillaja saponaria</name>
    <name type="common">Soap bark tree</name>
    <dbReference type="NCBI Taxonomy" id="32244"/>
    <lineage>
        <taxon>Eukaryota</taxon>
        <taxon>Viridiplantae</taxon>
        <taxon>Streptophyta</taxon>
        <taxon>Embryophyta</taxon>
        <taxon>Tracheophyta</taxon>
        <taxon>Spermatophyta</taxon>
        <taxon>Magnoliopsida</taxon>
        <taxon>eudicotyledons</taxon>
        <taxon>Gunneridae</taxon>
        <taxon>Pentapetalae</taxon>
        <taxon>rosids</taxon>
        <taxon>fabids</taxon>
        <taxon>Fabales</taxon>
        <taxon>Quillajaceae</taxon>
        <taxon>Quillaja</taxon>
    </lineage>
</organism>
<evidence type="ECO:0000256" key="4">
    <source>
        <dbReference type="ARBA" id="ARBA00023163"/>
    </source>
</evidence>
<feature type="region of interest" description="Disordered" evidence="6">
    <location>
        <begin position="272"/>
        <end position="292"/>
    </location>
</feature>
<dbReference type="SUPFAM" id="SSF54171">
    <property type="entry name" value="DNA-binding domain"/>
    <property type="match status" value="1"/>
</dbReference>
<comment type="caution">
    <text evidence="7">The sequence shown here is derived from an EMBL/GenBank/DDBJ whole genome shotgun (WGS) entry which is preliminary data.</text>
</comment>
<evidence type="ECO:0000256" key="2">
    <source>
        <dbReference type="ARBA" id="ARBA00023015"/>
    </source>
</evidence>
<evidence type="ECO:0000313" key="7">
    <source>
        <dbReference type="EMBL" id="KAJ7978740.1"/>
    </source>
</evidence>
<dbReference type="Gene3D" id="3.30.890.10">
    <property type="entry name" value="Methyl-cpg-binding Protein 2, Chain A"/>
    <property type="match status" value="1"/>
</dbReference>
<dbReference type="AlphaFoldDB" id="A0AAD7QCE6"/>
<keyword evidence="3" id="KW-0238">DNA-binding</keyword>
<dbReference type="GO" id="GO:0003677">
    <property type="term" value="F:DNA binding"/>
    <property type="evidence" value="ECO:0007669"/>
    <property type="project" value="UniProtKB-KW"/>
</dbReference>
<protein>
    <submittedName>
        <fullName evidence="7">Methyl-CpG-binding domain-containing protein 6-like</fullName>
    </submittedName>
</protein>
<dbReference type="Proteomes" id="UP001163823">
    <property type="component" value="Chromosome 2"/>
</dbReference>
<dbReference type="KEGG" id="qsa:O6P43_002226"/>
<reference evidence="7" key="1">
    <citation type="journal article" date="2023" name="Science">
        <title>Elucidation of the pathway for biosynthesis of saponin adjuvants from the soapbark tree.</title>
        <authorList>
            <person name="Reed J."/>
            <person name="Orme A."/>
            <person name="El-Demerdash A."/>
            <person name="Owen C."/>
            <person name="Martin L.B.B."/>
            <person name="Misra R.C."/>
            <person name="Kikuchi S."/>
            <person name="Rejzek M."/>
            <person name="Martin A.C."/>
            <person name="Harkess A."/>
            <person name="Leebens-Mack J."/>
            <person name="Louveau T."/>
            <person name="Stephenson M.J."/>
            <person name="Osbourn A."/>
        </authorList>
    </citation>
    <scope>NUCLEOTIDE SEQUENCE</scope>
    <source>
        <strain evidence="7">S10</strain>
    </source>
</reference>
<keyword evidence="2" id="KW-0805">Transcription regulation</keyword>
<name>A0AAD7QCE6_QUISA</name>
<feature type="region of interest" description="Disordered" evidence="6">
    <location>
        <begin position="1"/>
        <end position="33"/>
    </location>
</feature>
<proteinExistence type="predicted"/>
<keyword evidence="8" id="KW-1185">Reference proteome</keyword>